<name>A0A364LJI1_9GAMM</name>
<dbReference type="EMBL" id="MVJN01000005">
    <property type="protein sequence ID" value="RAP36668.1"/>
    <property type="molecule type" value="Genomic_DNA"/>
</dbReference>
<keyword evidence="1" id="KW-0812">Transmembrane</keyword>
<sequence>MKTKNEKLSLTLQLLTSFAIIIILMGVLIFIFEDHYINVIANDSKGHNENLKNAAEHFNAAAIVILTIFILCAGWLQFRDLNKTSRGDFLFRIDERYGQPEIIKARVIIHKFYCLTYHKNIDCTKHTQIIGEMIYRIKFNPYKASDFIALLNFLDFLETISYFANRGYISVKDLNELTGYSIKFYYSVFTKFIDDRRNKYKSDKYYCELQKLAKYIQKNNPTVPPFIETDK</sequence>
<gene>
    <name evidence="2" type="ORF">B1207_07650</name>
</gene>
<evidence type="ECO:0000313" key="3">
    <source>
        <dbReference type="Proteomes" id="UP000249458"/>
    </source>
</evidence>
<accession>A0A364LJI1</accession>
<feature type="transmembrane region" description="Helical" evidence="1">
    <location>
        <begin position="58"/>
        <end position="76"/>
    </location>
</feature>
<feature type="transmembrane region" description="Helical" evidence="1">
    <location>
        <begin position="12"/>
        <end position="32"/>
    </location>
</feature>
<keyword evidence="1" id="KW-1133">Transmembrane helix</keyword>
<organism evidence="2 3">
    <name type="scientific">Legionella quinlivanii</name>
    <dbReference type="NCBI Taxonomy" id="45073"/>
    <lineage>
        <taxon>Bacteria</taxon>
        <taxon>Pseudomonadati</taxon>
        <taxon>Pseudomonadota</taxon>
        <taxon>Gammaproteobacteria</taxon>
        <taxon>Legionellales</taxon>
        <taxon>Legionellaceae</taxon>
        <taxon>Legionella</taxon>
    </lineage>
</organism>
<dbReference type="Proteomes" id="UP000249458">
    <property type="component" value="Unassembled WGS sequence"/>
</dbReference>
<protein>
    <recommendedName>
        <fullName evidence="4">DUF4760 domain-containing protein</fullName>
    </recommendedName>
</protein>
<reference evidence="2 3" key="1">
    <citation type="submission" date="2017-02" db="EMBL/GenBank/DDBJ databases">
        <title>Legionella quilivanii strain from human: case report and whole genome sequencing analysis.</title>
        <authorList>
            <person name="Lalancette C."/>
            <person name="Leduc J.-M."/>
            <person name="Levesque S."/>
            <person name="Fournier E."/>
            <person name="Saoud J."/>
            <person name="Faucher S.P."/>
            <person name="Bernard K."/>
            <person name="Martineau C."/>
            <person name="Longtin J."/>
        </authorList>
    </citation>
    <scope>NUCLEOTIDE SEQUENCE [LARGE SCALE GENOMIC DNA]</scope>
    <source>
        <strain evidence="2 3">ID143958</strain>
    </source>
</reference>
<dbReference type="RefSeq" id="WP_253255808.1">
    <property type="nucleotide sequence ID" value="NZ_MVJN01000005.1"/>
</dbReference>
<dbReference type="Pfam" id="PF15956">
    <property type="entry name" value="DUF4760"/>
    <property type="match status" value="1"/>
</dbReference>
<proteinExistence type="predicted"/>
<dbReference type="AlphaFoldDB" id="A0A364LJI1"/>
<evidence type="ECO:0000256" key="1">
    <source>
        <dbReference type="SAM" id="Phobius"/>
    </source>
</evidence>
<keyword evidence="1" id="KW-0472">Membrane</keyword>
<evidence type="ECO:0008006" key="4">
    <source>
        <dbReference type="Google" id="ProtNLM"/>
    </source>
</evidence>
<evidence type="ECO:0000313" key="2">
    <source>
        <dbReference type="EMBL" id="RAP36668.1"/>
    </source>
</evidence>
<comment type="caution">
    <text evidence="2">The sequence shown here is derived from an EMBL/GenBank/DDBJ whole genome shotgun (WGS) entry which is preliminary data.</text>
</comment>
<dbReference type="InterPro" id="IPR031876">
    <property type="entry name" value="DUF4760"/>
</dbReference>